<dbReference type="InterPro" id="IPR036866">
    <property type="entry name" value="RibonucZ/Hydroxyglut_hydro"/>
</dbReference>
<name>A0A1Y1RZH9_9SPIO</name>
<gene>
    <name evidence="2" type="ORF">B4O97_09755</name>
</gene>
<dbReference type="PANTHER" id="PTHR43041:SF1">
    <property type="entry name" value="METALLO-BETA-LACTAMASE DOMAIN-CONTAINING PROTEIN"/>
    <property type="match status" value="1"/>
</dbReference>
<sequence>MQEVQMDTTRGYVLYEENDHKVIWLGWDADVSSGAIQTNQYLIVNSGKGILLDPGGVHLFSRVVSVVSRFISLDDVESIFFSHQDPDVSSGIALWLGVTKAQVYIHDIWRRFVPHFGLVDQSRITPLEDEGGSINLGSVSLKLIPAHFLHSAGNFSLYDPRSKILFSGDIGTAVFPEGREYPEVEDFENHTRLMEPFHARAMGSNQAAARWISMCRKLDVSILAPQHGAMMRGELVRKFYDWFGNLNCGIDHLKSLTGA</sequence>
<dbReference type="STRING" id="1963862.B4O97_09755"/>
<dbReference type="InterPro" id="IPR001279">
    <property type="entry name" value="Metallo-B-lactamas"/>
</dbReference>
<evidence type="ECO:0000313" key="2">
    <source>
        <dbReference type="EMBL" id="ORC35445.1"/>
    </source>
</evidence>
<comment type="caution">
    <text evidence="2">The sequence shown here is derived from an EMBL/GenBank/DDBJ whole genome shotgun (WGS) entry which is preliminary data.</text>
</comment>
<feature type="domain" description="Metallo-beta-lactamase" evidence="1">
    <location>
        <begin position="37"/>
        <end position="227"/>
    </location>
</feature>
<dbReference type="SUPFAM" id="SSF56281">
    <property type="entry name" value="Metallo-hydrolase/oxidoreductase"/>
    <property type="match status" value="1"/>
</dbReference>
<dbReference type="OrthoDB" id="9768433at2"/>
<keyword evidence="2" id="KW-0378">Hydrolase</keyword>
<keyword evidence="3" id="KW-1185">Reference proteome</keyword>
<organism evidence="2 3">
    <name type="scientific">Marispirochaeta aestuarii</name>
    <dbReference type="NCBI Taxonomy" id="1963862"/>
    <lineage>
        <taxon>Bacteria</taxon>
        <taxon>Pseudomonadati</taxon>
        <taxon>Spirochaetota</taxon>
        <taxon>Spirochaetia</taxon>
        <taxon>Spirochaetales</taxon>
        <taxon>Spirochaetaceae</taxon>
        <taxon>Marispirochaeta</taxon>
    </lineage>
</organism>
<dbReference type="CDD" id="cd07709">
    <property type="entry name" value="flavodiiron_proteins_MBL-fold"/>
    <property type="match status" value="1"/>
</dbReference>
<dbReference type="Pfam" id="PF19583">
    <property type="entry name" value="ODP"/>
    <property type="match status" value="1"/>
</dbReference>
<dbReference type="InterPro" id="IPR045761">
    <property type="entry name" value="ODP_dom"/>
</dbReference>
<dbReference type="SMART" id="SM00849">
    <property type="entry name" value="Lactamase_B"/>
    <property type="match status" value="1"/>
</dbReference>
<dbReference type="AlphaFoldDB" id="A0A1Y1RZH9"/>
<reference evidence="2 3" key="1">
    <citation type="submission" date="2017-03" db="EMBL/GenBank/DDBJ databases">
        <title>Draft Genome sequence of Marispirochaeta sp. strain JC444.</title>
        <authorList>
            <person name="Shivani Y."/>
            <person name="Subhash Y."/>
            <person name="Sasikala C."/>
            <person name="Ramana C."/>
        </authorList>
    </citation>
    <scope>NUCLEOTIDE SEQUENCE [LARGE SCALE GENOMIC DNA]</scope>
    <source>
        <strain evidence="2 3">JC444</strain>
    </source>
</reference>
<dbReference type="PANTHER" id="PTHR43041">
    <property type="entry name" value="HYDROLASE, METALLO-BETA-LACTAMASE SUPERFAMILY"/>
    <property type="match status" value="1"/>
</dbReference>
<proteinExistence type="predicted"/>
<dbReference type="GO" id="GO:0016787">
    <property type="term" value="F:hydrolase activity"/>
    <property type="evidence" value="ECO:0007669"/>
    <property type="project" value="UniProtKB-KW"/>
</dbReference>
<dbReference type="Proteomes" id="UP000192343">
    <property type="component" value="Unassembled WGS sequence"/>
</dbReference>
<accession>A0A1Y1RZH9</accession>
<dbReference type="Gene3D" id="3.60.15.10">
    <property type="entry name" value="Ribonuclease Z/Hydroxyacylglutathione hydrolase-like"/>
    <property type="match status" value="1"/>
</dbReference>
<dbReference type="EMBL" id="MWQY01000009">
    <property type="protein sequence ID" value="ORC35445.1"/>
    <property type="molecule type" value="Genomic_DNA"/>
</dbReference>
<protein>
    <submittedName>
        <fullName evidence="2">MBL fold metallo-hydrolase</fullName>
    </submittedName>
</protein>
<evidence type="ECO:0000259" key="1">
    <source>
        <dbReference type="SMART" id="SM00849"/>
    </source>
</evidence>
<evidence type="ECO:0000313" key="3">
    <source>
        <dbReference type="Proteomes" id="UP000192343"/>
    </source>
</evidence>